<dbReference type="GO" id="GO:0008146">
    <property type="term" value="F:sulfotransferase activity"/>
    <property type="evidence" value="ECO:0007669"/>
    <property type="project" value="InterPro"/>
</dbReference>
<reference evidence="5" key="1">
    <citation type="submission" date="2020-11" db="EMBL/GenBank/DDBJ databases">
        <authorList>
            <person name="Tran Van P."/>
        </authorList>
    </citation>
    <scope>NUCLEOTIDE SEQUENCE</scope>
</reference>
<comment type="similarity">
    <text evidence="1">Belongs to the sulfotransferase 1 family.</text>
</comment>
<dbReference type="InterPro" id="IPR027417">
    <property type="entry name" value="P-loop_NTPase"/>
</dbReference>
<dbReference type="EMBL" id="OC860147">
    <property type="protein sequence ID" value="CAD7628306.1"/>
    <property type="molecule type" value="Genomic_DNA"/>
</dbReference>
<feature type="non-terminal residue" evidence="5">
    <location>
        <position position="453"/>
    </location>
</feature>
<evidence type="ECO:0000256" key="2">
    <source>
        <dbReference type="ARBA" id="ARBA00022679"/>
    </source>
</evidence>
<evidence type="ECO:0000313" key="5">
    <source>
        <dbReference type="EMBL" id="CAD7628306.1"/>
    </source>
</evidence>
<evidence type="ECO:0000256" key="1">
    <source>
        <dbReference type="ARBA" id="ARBA00005771"/>
    </source>
</evidence>
<dbReference type="PANTHER" id="PTHR11783">
    <property type="entry name" value="SULFOTRANSFERASE SULT"/>
    <property type="match status" value="1"/>
</dbReference>
<feature type="domain" description="Sulfotransferase" evidence="4">
    <location>
        <begin position="95"/>
        <end position="303"/>
    </location>
</feature>
<feature type="region of interest" description="Disordered" evidence="3">
    <location>
        <begin position="370"/>
        <end position="401"/>
    </location>
</feature>
<sequence length="453" mass="52212">MYFSKNICKMKKREMLSLKFLYSNPLGKLLMNDKISKNSLIIRAENEPNLDSDPQRSQYVRSIPKALLYKDLLLQGYLVYPKFLKKIENFEVRADDLWLATYPKSGTTWTEEILSLIYNNGDIDRVKDVLLARRVVHFEVGRPVGHSRWLKKLKTPRLLATHLPATHIPTQLKHSKCKIIYVIRNPKDNAVSYFHHHRMSTFLGNYKGSWDNFVDLFLKGHLVHGDWFEHMKGFWHLRQLYPNRVLFVSYEEMKTDLPKMIEIIANFAGHKLTKDTIDRIAKHCTFDEMKTNNMVNRENLPIKDLFDMNATDYLVPNNVCSNSNSNYSMSTEKTELLSPDTCSTFSCSNEDNKLLELLDDVNPPVIPPRTGNWRETSFSDQNPNQKTLIDSSTARSNGIKSDLMANTPTSQSLILDATTLLQQPSRYVNVGINDSTDTLNSNNVRVNGQQINC</sequence>
<dbReference type="Proteomes" id="UP000759131">
    <property type="component" value="Unassembled WGS sequence"/>
</dbReference>
<organism evidence="5">
    <name type="scientific">Medioppia subpectinata</name>
    <dbReference type="NCBI Taxonomy" id="1979941"/>
    <lineage>
        <taxon>Eukaryota</taxon>
        <taxon>Metazoa</taxon>
        <taxon>Ecdysozoa</taxon>
        <taxon>Arthropoda</taxon>
        <taxon>Chelicerata</taxon>
        <taxon>Arachnida</taxon>
        <taxon>Acari</taxon>
        <taxon>Acariformes</taxon>
        <taxon>Sarcoptiformes</taxon>
        <taxon>Oribatida</taxon>
        <taxon>Brachypylina</taxon>
        <taxon>Oppioidea</taxon>
        <taxon>Oppiidae</taxon>
        <taxon>Medioppia</taxon>
    </lineage>
</organism>
<dbReference type="OrthoDB" id="205623at2759"/>
<feature type="compositionally biased region" description="Polar residues" evidence="3">
    <location>
        <begin position="373"/>
        <end position="401"/>
    </location>
</feature>
<evidence type="ECO:0000313" key="6">
    <source>
        <dbReference type="Proteomes" id="UP000759131"/>
    </source>
</evidence>
<dbReference type="EMBL" id="CAJPIZ010005572">
    <property type="protein sequence ID" value="CAG2108736.1"/>
    <property type="molecule type" value="Genomic_DNA"/>
</dbReference>
<dbReference type="SUPFAM" id="SSF52540">
    <property type="entry name" value="P-loop containing nucleoside triphosphate hydrolases"/>
    <property type="match status" value="1"/>
</dbReference>
<evidence type="ECO:0000256" key="3">
    <source>
        <dbReference type="SAM" id="MobiDB-lite"/>
    </source>
</evidence>
<proteinExistence type="inferred from homology"/>
<accession>A0A7R9KS05</accession>
<dbReference type="Gene3D" id="3.40.50.300">
    <property type="entry name" value="P-loop containing nucleotide triphosphate hydrolases"/>
    <property type="match status" value="1"/>
</dbReference>
<dbReference type="InterPro" id="IPR000863">
    <property type="entry name" value="Sulfotransferase_dom"/>
</dbReference>
<evidence type="ECO:0000259" key="4">
    <source>
        <dbReference type="Pfam" id="PF00685"/>
    </source>
</evidence>
<gene>
    <name evidence="5" type="ORF">OSB1V03_LOCUS8728</name>
</gene>
<name>A0A7R9KS05_9ACAR</name>
<keyword evidence="6" id="KW-1185">Reference proteome</keyword>
<dbReference type="Pfam" id="PF00685">
    <property type="entry name" value="Sulfotransfer_1"/>
    <property type="match status" value="1"/>
</dbReference>
<dbReference type="AlphaFoldDB" id="A0A7R9KS05"/>
<protein>
    <recommendedName>
        <fullName evidence="4">Sulfotransferase domain-containing protein</fullName>
    </recommendedName>
</protein>
<keyword evidence="2" id="KW-0808">Transferase</keyword>